<proteinExistence type="predicted"/>
<evidence type="ECO:0000313" key="1">
    <source>
        <dbReference type="EMBL" id="GMN62753.1"/>
    </source>
</evidence>
<dbReference type="Proteomes" id="UP001187192">
    <property type="component" value="Unassembled WGS sequence"/>
</dbReference>
<sequence length="123" mass="14139">MCRSCDIAPVVWPNIVVGHHCITVATLSQSRARDPMIEEIDDAFELVVFSRHDVLCCSLDFFTIGCRPTTDIFSCQCCIRSLQSWKPVIEEIDDAVELIVFFGHNILHCYLAFFFDIPLFHQR</sequence>
<name>A0AA88DVW5_FICCA</name>
<comment type="caution">
    <text evidence="1">The sequence shown here is derived from an EMBL/GenBank/DDBJ whole genome shotgun (WGS) entry which is preliminary data.</text>
</comment>
<keyword evidence="2" id="KW-1185">Reference proteome</keyword>
<dbReference type="EMBL" id="BTGU01000134">
    <property type="protein sequence ID" value="GMN62753.1"/>
    <property type="molecule type" value="Genomic_DNA"/>
</dbReference>
<gene>
    <name evidence="1" type="ORF">TIFTF001_031840</name>
</gene>
<accession>A0AA88DVW5</accession>
<organism evidence="1 2">
    <name type="scientific">Ficus carica</name>
    <name type="common">Common fig</name>
    <dbReference type="NCBI Taxonomy" id="3494"/>
    <lineage>
        <taxon>Eukaryota</taxon>
        <taxon>Viridiplantae</taxon>
        <taxon>Streptophyta</taxon>
        <taxon>Embryophyta</taxon>
        <taxon>Tracheophyta</taxon>
        <taxon>Spermatophyta</taxon>
        <taxon>Magnoliopsida</taxon>
        <taxon>eudicotyledons</taxon>
        <taxon>Gunneridae</taxon>
        <taxon>Pentapetalae</taxon>
        <taxon>rosids</taxon>
        <taxon>fabids</taxon>
        <taxon>Rosales</taxon>
        <taxon>Moraceae</taxon>
        <taxon>Ficeae</taxon>
        <taxon>Ficus</taxon>
    </lineage>
</organism>
<reference evidence="1" key="1">
    <citation type="submission" date="2023-07" db="EMBL/GenBank/DDBJ databases">
        <title>draft genome sequence of fig (Ficus carica).</title>
        <authorList>
            <person name="Takahashi T."/>
            <person name="Nishimura K."/>
        </authorList>
    </citation>
    <scope>NUCLEOTIDE SEQUENCE</scope>
</reference>
<protein>
    <submittedName>
        <fullName evidence="1">Uncharacterized protein</fullName>
    </submittedName>
</protein>
<evidence type="ECO:0000313" key="2">
    <source>
        <dbReference type="Proteomes" id="UP001187192"/>
    </source>
</evidence>
<dbReference type="AlphaFoldDB" id="A0AA88DVW5"/>